<dbReference type="EMBL" id="CP109109">
    <property type="protein sequence ID" value="WSB95874.1"/>
    <property type="molecule type" value="Genomic_DNA"/>
</dbReference>
<sequence>MNPPLNRRGFLASAVGVAAGLTLAGCGDYRPATTRDANAKAQLPTYIPYKGVPTSMPATADGVAPGYLHYPADPVNAFPDGPPAKGDAIDIMTLIFNPVPPPVDRNVMWQALNKSVGCDLNFQITPVGDYPNKFAVTIAGGDLPDAMLMLPADQNAAATPDMLDALFEDLSEHLAGDNIRDYPYLANIPTASWAPCVRNGGIYALPMPRPLSGGPPTYTRLDLINKRGLDPNPKNWREFAQLCKDVTDPKNNQYALGDSVTAWNFLMQMLKAPNKWREEGGKFTWMYETEEAKQALDAVRGLTKAGGLHPDTYSVLGKAKEWFGTGRTVMNPDGPVAWNDYYTTYASAAKGFEVGYMMAPGWNGGTGGQWQGSANYATLIIKKAPKARIKQILRAMNALASPFGTDGYLLRKYGVRGPDHTLKGSDPVLTTQGQAEVYLPTIFATDAPGALYYPAKPEIVPDQYAFQKEAVQRLIPNSAEPLYSPTDAKMSKLLQTALDDTRKSIMQGRVPLSEWDDAMKNWRKEAGDRIRAEYEQAWETRTS</sequence>
<evidence type="ECO:0000313" key="2">
    <source>
        <dbReference type="Proteomes" id="UP001348369"/>
    </source>
</evidence>
<accession>A0ACD4ZBW3</accession>
<evidence type="ECO:0000313" key="1">
    <source>
        <dbReference type="EMBL" id="WSB95874.1"/>
    </source>
</evidence>
<organism evidence="1 2">
    <name type="scientific">Streptomyces scopuliridis</name>
    <dbReference type="NCBI Taxonomy" id="452529"/>
    <lineage>
        <taxon>Bacteria</taxon>
        <taxon>Bacillati</taxon>
        <taxon>Actinomycetota</taxon>
        <taxon>Actinomycetes</taxon>
        <taxon>Kitasatosporales</taxon>
        <taxon>Streptomycetaceae</taxon>
        <taxon>Streptomyces</taxon>
    </lineage>
</organism>
<gene>
    <name evidence="1" type="ORF">OG835_01800</name>
</gene>
<proteinExistence type="predicted"/>
<protein>
    <submittedName>
        <fullName evidence="1">Extracellular solute-binding protein</fullName>
    </submittedName>
</protein>
<dbReference type="Proteomes" id="UP001348369">
    <property type="component" value="Chromosome"/>
</dbReference>
<reference evidence="1" key="1">
    <citation type="submission" date="2022-10" db="EMBL/GenBank/DDBJ databases">
        <title>The complete genomes of actinobacterial strains from the NBC collection.</title>
        <authorList>
            <person name="Joergensen T.S."/>
            <person name="Alvarez Arevalo M."/>
            <person name="Sterndorff E.B."/>
            <person name="Faurdal D."/>
            <person name="Vuksanovic O."/>
            <person name="Mourched A.-S."/>
            <person name="Charusanti P."/>
            <person name="Shaw S."/>
            <person name="Blin K."/>
            <person name="Weber T."/>
        </authorList>
    </citation>
    <scope>NUCLEOTIDE SEQUENCE</scope>
    <source>
        <strain evidence="1">NBC 01771</strain>
    </source>
</reference>
<name>A0ACD4ZBW3_9ACTN</name>
<keyword evidence="2" id="KW-1185">Reference proteome</keyword>